<evidence type="ECO:0000313" key="1">
    <source>
        <dbReference type="EMBL" id="KAG2247383.1"/>
    </source>
</evidence>
<gene>
    <name evidence="1" type="ORF">Bca52824_087011</name>
</gene>
<reference evidence="1 2" key="1">
    <citation type="submission" date="2020-02" db="EMBL/GenBank/DDBJ databases">
        <authorList>
            <person name="Ma Q."/>
            <person name="Huang Y."/>
            <person name="Song X."/>
            <person name="Pei D."/>
        </authorList>
    </citation>
    <scope>NUCLEOTIDE SEQUENCE [LARGE SCALE GENOMIC DNA]</scope>
    <source>
        <strain evidence="1">Sxm20200214</strain>
        <tissue evidence="1">Leaf</tissue>
    </source>
</reference>
<protein>
    <submittedName>
        <fullName evidence="1">Uncharacterized protein</fullName>
    </submittedName>
</protein>
<accession>A0A8X7PAX5</accession>
<dbReference type="EMBL" id="JAAMPC010000017">
    <property type="protein sequence ID" value="KAG2247383.1"/>
    <property type="molecule type" value="Genomic_DNA"/>
</dbReference>
<dbReference type="Proteomes" id="UP000886595">
    <property type="component" value="Unassembled WGS sequence"/>
</dbReference>
<sequence length="128" mass="14559">MFTSGCNIYRSSRVTALIPRNLQVPKDKSTGPTGPEHEALESLRFQRRIIRDYEFLHDIILQPISNHGAHKQEISLITAMRIPDQEFLLQSGATDHLQQISIDTSDLHQPNLRVLPFIDMQGKDPESS</sequence>
<organism evidence="1 2">
    <name type="scientific">Brassica carinata</name>
    <name type="common">Ethiopian mustard</name>
    <name type="synonym">Abyssinian cabbage</name>
    <dbReference type="NCBI Taxonomy" id="52824"/>
    <lineage>
        <taxon>Eukaryota</taxon>
        <taxon>Viridiplantae</taxon>
        <taxon>Streptophyta</taxon>
        <taxon>Embryophyta</taxon>
        <taxon>Tracheophyta</taxon>
        <taxon>Spermatophyta</taxon>
        <taxon>Magnoliopsida</taxon>
        <taxon>eudicotyledons</taxon>
        <taxon>Gunneridae</taxon>
        <taxon>Pentapetalae</taxon>
        <taxon>rosids</taxon>
        <taxon>malvids</taxon>
        <taxon>Brassicales</taxon>
        <taxon>Brassicaceae</taxon>
        <taxon>Brassiceae</taxon>
        <taxon>Brassica</taxon>
    </lineage>
</organism>
<evidence type="ECO:0000313" key="2">
    <source>
        <dbReference type="Proteomes" id="UP000886595"/>
    </source>
</evidence>
<keyword evidence="2" id="KW-1185">Reference proteome</keyword>
<dbReference type="AlphaFoldDB" id="A0A8X7PAX5"/>
<comment type="caution">
    <text evidence="1">The sequence shown here is derived from an EMBL/GenBank/DDBJ whole genome shotgun (WGS) entry which is preliminary data.</text>
</comment>
<name>A0A8X7PAX5_BRACI</name>
<proteinExistence type="predicted"/>